<name>A0ABS1FSA1_9FLAO</name>
<keyword evidence="2" id="KW-1185">Reference proteome</keyword>
<dbReference type="RefSeq" id="WP_200243815.1">
    <property type="nucleotide sequence ID" value="NZ_JAENHK010000005.1"/>
</dbReference>
<evidence type="ECO:0000313" key="2">
    <source>
        <dbReference type="Proteomes" id="UP000628669"/>
    </source>
</evidence>
<evidence type="ECO:0000313" key="1">
    <source>
        <dbReference type="EMBL" id="MBK1895128.1"/>
    </source>
</evidence>
<gene>
    <name evidence="1" type="ORF">JHL15_05085</name>
</gene>
<sequence length="223" mass="26269">MNKNFSLFFLLLSVLLYSQKNVSDDNLYIFIGEKVSIHEFDPNVDNVKNIRKEFDEETGDSVTIFRETHVMDNAFNCTYKVLRNIQGNLKDTIQFKAYDHYGSLGFENDKNIILYLSKNDKGELFHQKYIYDPVYKIDGKWVGLYSVAFANDSKNSWRNFKAQNINEDNVLKIDIQNCDKDCRSKYYPKPYFIIKDKTAYPKKAFDVDDIISFRKKNTFALKN</sequence>
<protein>
    <submittedName>
        <fullName evidence="1">Uncharacterized protein</fullName>
    </submittedName>
</protein>
<reference evidence="2" key="1">
    <citation type="submission" date="2021-01" db="EMBL/GenBank/DDBJ databases">
        <title>Genome public.</title>
        <authorList>
            <person name="Liu C."/>
            <person name="Sun Q."/>
        </authorList>
    </citation>
    <scope>NUCLEOTIDE SEQUENCE [LARGE SCALE GENOMIC DNA]</scope>
    <source>
        <strain evidence="2">YIM B02567</strain>
    </source>
</reference>
<proteinExistence type="predicted"/>
<accession>A0ABS1FSA1</accession>
<organism evidence="1 2">
    <name type="scientific">Chryseobacterium paridis</name>
    <dbReference type="NCBI Taxonomy" id="2800328"/>
    <lineage>
        <taxon>Bacteria</taxon>
        <taxon>Pseudomonadati</taxon>
        <taxon>Bacteroidota</taxon>
        <taxon>Flavobacteriia</taxon>
        <taxon>Flavobacteriales</taxon>
        <taxon>Weeksellaceae</taxon>
        <taxon>Chryseobacterium group</taxon>
        <taxon>Chryseobacterium</taxon>
    </lineage>
</organism>
<comment type="caution">
    <text evidence="1">The sequence shown here is derived from an EMBL/GenBank/DDBJ whole genome shotgun (WGS) entry which is preliminary data.</text>
</comment>
<dbReference type="EMBL" id="JAENHK010000005">
    <property type="protein sequence ID" value="MBK1895128.1"/>
    <property type="molecule type" value="Genomic_DNA"/>
</dbReference>
<dbReference type="Proteomes" id="UP000628669">
    <property type="component" value="Unassembled WGS sequence"/>
</dbReference>